<dbReference type="PANTHER" id="PTHR40660">
    <property type="entry name" value="5'-PHOSPHATE OXIDASE PUTATIVE DOMAIN-CONTAINING PROTEIN-RELATED"/>
    <property type="match status" value="1"/>
</dbReference>
<gene>
    <name evidence="2" type="ORF">AMQ74_00631</name>
</gene>
<dbReference type="Proteomes" id="UP000075578">
    <property type="component" value="Unassembled WGS sequence"/>
</dbReference>
<sequence>MEMPDNVIEIIQKQHLAFVSTSASNGVPNVSPKGSISVIDKSKLVFAEIASPRTIANLKSNPNVALYVLDRENNKGVQIKGKATIMNSGPIFENVSKALKEKMPHLPPANYAVLIDVTEVFPYKM</sequence>
<reference evidence="2 3" key="1">
    <citation type="journal article" date="2016" name="ISME J.">
        <title>Chasing the elusive Euryarchaeota class WSA2: genomes reveal a uniquely fastidious methyl-reducing methanogen.</title>
        <authorList>
            <person name="Nobu M.K."/>
            <person name="Narihiro T."/>
            <person name="Kuroda K."/>
            <person name="Mei R."/>
            <person name="Liu W.T."/>
        </authorList>
    </citation>
    <scope>NUCLEOTIDE SEQUENCE [LARGE SCALE GENOMIC DNA]</scope>
    <source>
        <strain evidence="2">U1lsi0528_Bin089</strain>
    </source>
</reference>
<protein>
    <submittedName>
        <fullName evidence="2">Pyridoxamine 5'-phosphate oxidase</fullName>
    </submittedName>
</protein>
<evidence type="ECO:0000313" key="2">
    <source>
        <dbReference type="EMBL" id="KYC52725.1"/>
    </source>
</evidence>
<evidence type="ECO:0000259" key="1">
    <source>
        <dbReference type="Pfam" id="PF01243"/>
    </source>
</evidence>
<accession>A0A150J6I2</accession>
<dbReference type="PANTHER" id="PTHR40660:SF1">
    <property type="entry name" value="5'-PHOSPHATE OXIDASE PUTATIVE DOMAIN-CONTAINING PROTEIN-RELATED"/>
    <property type="match status" value="1"/>
</dbReference>
<name>A0A150J6I2_9EURY</name>
<organism evidence="2 3">
    <name type="scientific">Candidatus Methanofastidiosum methylothiophilum</name>
    <dbReference type="NCBI Taxonomy" id="1705564"/>
    <lineage>
        <taxon>Archaea</taxon>
        <taxon>Methanobacteriati</taxon>
        <taxon>Methanobacteriota</taxon>
        <taxon>Stenosarchaea group</taxon>
        <taxon>Candidatus Methanofastidiosia</taxon>
        <taxon>Candidatus Methanofastidiosales</taxon>
        <taxon>Candidatus Methanofastidiosaceae</taxon>
        <taxon>Candidatus Methanofastidiosum</taxon>
    </lineage>
</organism>
<dbReference type="SUPFAM" id="SSF50475">
    <property type="entry name" value="FMN-binding split barrel"/>
    <property type="match status" value="1"/>
</dbReference>
<feature type="domain" description="Pyridoxamine 5'-phosphate oxidase N-terminal" evidence="1">
    <location>
        <begin position="4"/>
        <end position="103"/>
    </location>
</feature>
<dbReference type="Gene3D" id="2.30.110.10">
    <property type="entry name" value="Electron Transport, Fmn-binding Protein, Chain A"/>
    <property type="match status" value="1"/>
</dbReference>
<dbReference type="InterPro" id="IPR011576">
    <property type="entry name" value="Pyridox_Oxase_N"/>
</dbReference>
<dbReference type="InterPro" id="IPR012349">
    <property type="entry name" value="Split_barrel_FMN-bd"/>
</dbReference>
<proteinExistence type="predicted"/>
<dbReference type="AlphaFoldDB" id="A0A150J6I2"/>
<dbReference type="EMBL" id="LNGD01000025">
    <property type="protein sequence ID" value="KYC52725.1"/>
    <property type="molecule type" value="Genomic_DNA"/>
</dbReference>
<dbReference type="Pfam" id="PF01243">
    <property type="entry name" value="PNPOx_N"/>
    <property type="match status" value="1"/>
</dbReference>
<comment type="caution">
    <text evidence="2">The sequence shown here is derived from an EMBL/GenBank/DDBJ whole genome shotgun (WGS) entry which is preliminary data.</text>
</comment>
<evidence type="ECO:0000313" key="3">
    <source>
        <dbReference type="Proteomes" id="UP000075578"/>
    </source>
</evidence>